<dbReference type="Proteomes" id="UP000184499">
    <property type="component" value="Unassembled WGS sequence"/>
</dbReference>
<dbReference type="OMA" id="IVWRRTV"/>
<dbReference type="RefSeq" id="XP_067484340.1">
    <property type="nucleotide sequence ID" value="XM_067616634.1"/>
</dbReference>
<dbReference type="Gene3D" id="3.40.50.720">
    <property type="entry name" value="NAD(P)-binding Rossmann-like Domain"/>
    <property type="match status" value="1"/>
</dbReference>
<dbReference type="STRING" id="767769.A0A1L9UZH4"/>
<dbReference type="InterPro" id="IPR036291">
    <property type="entry name" value="NAD(P)-bd_dom_sf"/>
</dbReference>
<keyword evidence="1" id="KW-0560">Oxidoreductase</keyword>
<accession>A0A1L9UZH4</accession>
<dbReference type="GO" id="GO:0016491">
    <property type="term" value="F:oxidoreductase activity"/>
    <property type="evidence" value="ECO:0007669"/>
    <property type="project" value="UniProtKB-KW"/>
</dbReference>
<evidence type="ECO:0008006" key="4">
    <source>
        <dbReference type="Google" id="ProtNLM"/>
    </source>
</evidence>
<dbReference type="InterPro" id="IPR002347">
    <property type="entry name" value="SDR_fam"/>
</dbReference>
<dbReference type="AlphaFoldDB" id="A0A1L9UZH4"/>
<protein>
    <recommendedName>
        <fullName evidence="4">Ketoreductase (KR) domain-containing protein</fullName>
    </recommendedName>
</protein>
<dbReference type="VEuPathDB" id="FungiDB:ASPBRDRAFT_112204"/>
<dbReference type="InterPro" id="IPR052228">
    <property type="entry name" value="Sec_Metab_Biosynth_Oxidored"/>
</dbReference>
<name>A0A1L9UZH4_ASPBC</name>
<dbReference type="GeneID" id="93569122"/>
<reference evidence="3" key="1">
    <citation type="journal article" date="2017" name="Genome Biol.">
        <title>Comparative genomics reveals high biological diversity and specific adaptations in the industrially and medically important fungal genus Aspergillus.</title>
        <authorList>
            <person name="de Vries R.P."/>
            <person name="Riley R."/>
            <person name="Wiebenga A."/>
            <person name="Aguilar-Osorio G."/>
            <person name="Amillis S."/>
            <person name="Uchima C.A."/>
            <person name="Anderluh G."/>
            <person name="Asadollahi M."/>
            <person name="Askin M."/>
            <person name="Barry K."/>
            <person name="Battaglia E."/>
            <person name="Bayram O."/>
            <person name="Benocci T."/>
            <person name="Braus-Stromeyer S.A."/>
            <person name="Caldana C."/>
            <person name="Canovas D."/>
            <person name="Cerqueira G.C."/>
            <person name="Chen F."/>
            <person name="Chen W."/>
            <person name="Choi C."/>
            <person name="Clum A."/>
            <person name="Dos Santos R.A."/>
            <person name="Damasio A.R."/>
            <person name="Diallinas G."/>
            <person name="Emri T."/>
            <person name="Fekete E."/>
            <person name="Flipphi M."/>
            <person name="Freyberg S."/>
            <person name="Gallo A."/>
            <person name="Gournas C."/>
            <person name="Habgood R."/>
            <person name="Hainaut M."/>
            <person name="Harispe M.L."/>
            <person name="Henrissat B."/>
            <person name="Hilden K.S."/>
            <person name="Hope R."/>
            <person name="Hossain A."/>
            <person name="Karabika E."/>
            <person name="Karaffa L."/>
            <person name="Karanyi Z."/>
            <person name="Krasevec N."/>
            <person name="Kuo A."/>
            <person name="Kusch H."/>
            <person name="LaButti K."/>
            <person name="Lagendijk E.L."/>
            <person name="Lapidus A."/>
            <person name="Levasseur A."/>
            <person name="Lindquist E."/>
            <person name="Lipzen A."/>
            <person name="Logrieco A.F."/>
            <person name="MacCabe A."/>
            <person name="Maekelae M.R."/>
            <person name="Malavazi I."/>
            <person name="Melin P."/>
            <person name="Meyer V."/>
            <person name="Mielnichuk N."/>
            <person name="Miskei M."/>
            <person name="Molnar A.P."/>
            <person name="Mule G."/>
            <person name="Ngan C.Y."/>
            <person name="Orejas M."/>
            <person name="Orosz E."/>
            <person name="Ouedraogo J.P."/>
            <person name="Overkamp K.M."/>
            <person name="Park H.-S."/>
            <person name="Perrone G."/>
            <person name="Piumi F."/>
            <person name="Punt P.J."/>
            <person name="Ram A.F."/>
            <person name="Ramon A."/>
            <person name="Rauscher S."/>
            <person name="Record E."/>
            <person name="Riano-Pachon D.M."/>
            <person name="Robert V."/>
            <person name="Roehrig J."/>
            <person name="Ruller R."/>
            <person name="Salamov A."/>
            <person name="Salih N.S."/>
            <person name="Samson R.A."/>
            <person name="Sandor E."/>
            <person name="Sanguinetti M."/>
            <person name="Schuetze T."/>
            <person name="Sepcic K."/>
            <person name="Shelest E."/>
            <person name="Sherlock G."/>
            <person name="Sophianopoulou V."/>
            <person name="Squina F.M."/>
            <person name="Sun H."/>
            <person name="Susca A."/>
            <person name="Todd R.B."/>
            <person name="Tsang A."/>
            <person name="Unkles S.E."/>
            <person name="van de Wiele N."/>
            <person name="van Rossen-Uffink D."/>
            <person name="Oliveira J.V."/>
            <person name="Vesth T.C."/>
            <person name="Visser J."/>
            <person name="Yu J.-H."/>
            <person name="Zhou M."/>
            <person name="Andersen M.R."/>
            <person name="Archer D.B."/>
            <person name="Baker S.E."/>
            <person name="Benoit I."/>
            <person name="Brakhage A.A."/>
            <person name="Braus G.H."/>
            <person name="Fischer R."/>
            <person name="Frisvad J.C."/>
            <person name="Goldman G.H."/>
            <person name="Houbraken J."/>
            <person name="Oakley B."/>
            <person name="Pocsi I."/>
            <person name="Scazzocchio C."/>
            <person name="Seiboth B."/>
            <person name="vanKuyk P.A."/>
            <person name="Wortman J."/>
            <person name="Dyer P.S."/>
            <person name="Grigoriev I.V."/>
        </authorList>
    </citation>
    <scope>NUCLEOTIDE SEQUENCE [LARGE SCALE GENOMIC DNA]</scope>
    <source>
        <strain evidence="3">CBS 101740 / IMI 381727 / IBT 21946</strain>
    </source>
</reference>
<evidence type="ECO:0000313" key="2">
    <source>
        <dbReference type="EMBL" id="OJJ77093.1"/>
    </source>
</evidence>
<dbReference type="Pfam" id="PF00106">
    <property type="entry name" value="adh_short"/>
    <property type="match status" value="1"/>
</dbReference>
<dbReference type="SUPFAM" id="SSF51735">
    <property type="entry name" value="NAD(P)-binding Rossmann-fold domains"/>
    <property type="match status" value="1"/>
</dbReference>
<organism evidence="2 3">
    <name type="scientific">Aspergillus brasiliensis (strain CBS 101740 / IMI 381727 / IBT 21946)</name>
    <dbReference type="NCBI Taxonomy" id="767769"/>
    <lineage>
        <taxon>Eukaryota</taxon>
        <taxon>Fungi</taxon>
        <taxon>Dikarya</taxon>
        <taxon>Ascomycota</taxon>
        <taxon>Pezizomycotina</taxon>
        <taxon>Eurotiomycetes</taxon>
        <taxon>Eurotiomycetidae</taxon>
        <taxon>Eurotiales</taxon>
        <taxon>Aspergillaceae</taxon>
        <taxon>Aspergillus</taxon>
        <taxon>Aspergillus subgen. Circumdati</taxon>
    </lineage>
</organism>
<evidence type="ECO:0000313" key="3">
    <source>
        <dbReference type="Proteomes" id="UP000184499"/>
    </source>
</evidence>
<dbReference type="OrthoDB" id="2898509at2759"/>
<dbReference type="EMBL" id="KV878679">
    <property type="protein sequence ID" value="OJJ77093.1"/>
    <property type="molecule type" value="Genomic_DNA"/>
</dbReference>
<dbReference type="PANTHER" id="PTHR47534:SF3">
    <property type="entry name" value="ALCOHOL DEHYDROGENASE-LIKE C-TERMINAL DOMAIN-CONTAINING PROTEIN"/>
    <property type="match status" value="1"/>
</dbReference>
<dbReference type="PANTHER" id="PTHR47534">
    <property type="entry name" value="YALI0E05731P"/>
    <property type="match status" value="1"/>
</dbReference>
<proteinExistence type="predicted"/>
<sequence length="330" mass="36414">MASISEIRASNARITSKTVPHTAVFTGATDGIGKATLTRLVLTKLPVRVYVIGRNGKKHQAFLDELRQSNRHAEITWVEGQLSLLADTKRLCDEIRRHEKSLDCLYLGAGFISSGERIETTEGKSLSLTLTYYSRILMMTQLLPLLNASLNNPRVVSLLNAGYESSAIYLDDLDLEKPGHFSLSSLTKATSTYTTLSMSKLAQENPHVVFIHHYPGGVNTDAFKKAWGGKWYWPLFKAALATFGTSPEDAAEKVLYLITSAKYGGRGVPLEEGQRASMTMTKTIQGGELFAIDNKMKGLFQGKVMLELQAMDAGDIVWRRTVETLAPYSS</sequence>
<gene>
    <name evidence="2" type="ORF">ASPBRDRAFT_112204</name>
</gene>
<evidence type="ECO:0000256" key="1">
    <source>
        <dbReference type="ARBA" id="ARBA00023002"/>
    </source>
</evidence>
<keyword evidence="3" id="KW-1185">Reference proteome</keyword>